<dbReference type="EMBL" id="CADCTH010000375">
    <property type="protein sequence ID" value="CAA9270888.1"/>
    <property type="molecule type" value="Genomic_DNA"/>
</dbReference>
<accession>A0A6J4J8N8</accession>
<sequence>AAVLTVDPHTLDDVLDAIAAVARAAGADDAEALACEVEQHRRRAGLQRGPQDHAGVGRGAVERRPHPDAHPSS</sequence>
<protein>
    <submittedName>
        <fullName evidence="2">Uncharacterized protein</fullName>
    </submittedName>
</protein>
<feature type="non-terminal residue" evidence="2">
    <location>
        <position position="1"/>
    </location>
</feature>
<gene>
    <name evidence="2" type="ORF">AVDCRST_MAG54-2989</name>
</gene>
<evidence type="ECO:0000256" key="1">
    <source>
        <dbReference type="SAM" id="MobiDB-lite"/>
    </source>
</evidence>
<name>A0A6J4J8N8_9PSEU</name>
<organism evidence="2">
    <name type="scientific">uncultured Actinomycetospora sp</name>
    <dbReference type="NCBI Taxonomy" id="1135996"/>
    <lineage>
        <taxon>Bacteria</taxon>
        <taxon>Bacillati</taxon>
        <taxon>Actinomycetota</taxon>
        <taxon>Actinomycetes</taxon>
        <taxon>Pseudonocardiales</taxon>
        <taxon>Pseudonocardiaceae</taxon>
        <taxon>Actinomycetospora</taxon>
        <taxon>environmental samples</taxon>
    </lineage>
</organism>
<feature type="compositionally biased region" description="Basic and acidic residues" evidence="1">
    <location>
        <begin position="60"/>
        <end position="73"/>
    </location>
</feature>
<evidence type="ECO:0000313" key="2">
    <source>
        <dbReference type="EMBL" id="CAA9270888.1"/>
    </source>
</evidence>
<proteinExistence type="predicted"/>
<dbReference type="AlphaFoldDB" id="A0A6J4J8N8"/>
<reference evidence="2" key="1">
    <citation type="submission" date="2020-02" db="EMBL/GenBank/DDBJ databases">
        <authorList>
            <person name="Meier V. D."/>
        </authorList>
    </citation>
    <scope>NUCLEOTIDE SEQUENCE</scope>
    <source>
        <strain evidence="2">AVDCRST_MAG54</strain>
    </source>
</reference>
<feature type="region of interest" description="Disordered" evidence="1">
    <location>
        <begin position="41"/>
        <end position="73"/>
    </location>
</feature>